<evidence type="ECO:0000256" key="1">
    <source>
        <dbReference type="SAM" id="SignalP"/>
    </source>
</evidence>
<protein>
    <submittedName>
        <fullName evidence="2">Uncharacterized protein</fullName>
    </submittedName>
</protein>
<proteinExistence type="predicted"/>
<dbReference type="Proteomes" id="UP000886998">
    <property type="component" value="Unassembled WGS sequence"/>
</dbReference>
<gene>
    <name evidence="2" type="ORF">TNIN_405681</name>
</gene>
<dbReference type="AlphaFoldDB" id="A0A8X6IAK1"/>
<organism evidence="2 3">
    <name type="scientific">Trichonephila inaurata madagascariensis</name>
    <dbReference type="NCBI Taxonomy" id="2747483"/>
    <lineage>
        <taxon>Eukaryota</taxon>
        <taxon>Metazoa</taxon>
        <taxon>Ecdysozoa</taxon>
        <taxon>Arthropoda</taxon>
        <taxon>Chelicerata</taxon>
        <taxon>Arachnida</taxon>
        <taxon>Araneae</taxon>
        <taxon>Araneomorphae</taxon>
        <taxon>Entelegynae</taxon>
        <taxon>Araneoidea</taxon>
        <taxon>Nephilidae</taxon>
        <taxon>Trichonephila</taxon>
        <taxon>Trichonephila inaurata</taxon>
    </lineage>
</organism>
<comment type="caution">
    <text evidence="2">The sequence shown here is derived from an EMBL/GenBank/DDBJ whole genome shotgun (WGS) entry which is preliminary data.</text>
</comment>
<reference evidence="2" key="1">
    <citation type="submission" date="2020-08" db="EMBL/GenBank/DDBJ databases">
        <title>Multicomponent nature underlies the extraordinary mechanical properties of spider dragline silk.</title>
        <authorList>
            <person name="Kono N."/>
            <person name="Nakamura H."/>
            <person name="Mori M."/>
            <person name="Yoshida Y."/>
            <person name="Ohtoshi R."/>
            <person name="Malay A.D."/>
            <person name="Moran D.A.P."/>
            <person name="Tomita M."/>
            <person name="Numata K."/>
            <person name="Arakawa K."/>
        </authorList>
    </citation>
    <scope>NUCLEOTIDE SEQUENCE</scope>
</reference>
<keyword evidence="3" id="KW-1185">Reference proteome</keyword>
<name>A0A8X6IAK1_9ARAC</name>
<sequence length="129" mass="14696">MSLLFLLQQIFLSTNALERDNFYDITRNDHNYLKNLLQFNKQGDKACQTGNPILPNCTAGTFAVTRKVKAVATLLVLISIFTLEIFHVITNHVYDDPTFAGGWEDVPWTKLRPNISPIDRFTNFRSCSA</sequence>
<feature type="signal peptide" evidence="1">
    <location>
        <begin position="1"/>
        <end position="16"/>
    </location>
</feature>
<evidence type="ECO:0000313" key="2">
    <source>
        <dbReference type="EMBL" id="GFS37417.1"/>
    </source>
</evidence>
<feature type="chain" id="PRO_5036482373" evidence="1">
    <location>
        <begin position="17"/>
        <end position="129"/>
    </location>
</feature>
<evidence type="ECO:0000313" key="3">
    <source>
        <dbReference type="Proteomes" id="UP000886998"/>
    </source>
</evidence>
<accession>A0A8X6IAK1</accession>
<dbReference type="EMBL" id="BMAV01024974">
    <property type="protein sequence ID" value="GFS37417.1"/>
    <property type="molecule type" value="Genomic_DNA"/>
</dbReference>
<keyword evidence="1" id="KW-0732">Signal</keyword>